<organism evidence="2 3">
    <name type="scientific">Dendrobium chrysotoxum</name>
    <name type="common">Orchid</name>
    <dbReference type="NCBI Taxonomy" id="161865"/>
    <lineage>
        <taxon>Eukaryota</taxon>
        <taxon>Viridiplantae</taxon>
        <taxon>Streptophyta</taxon>
        <taxon>Embryophyta</taxon>
        <taxon>Tracheophyta</taxon>
        <taxon>Spermatophyta</taxon>
        <taxon>Magnoliopsida</taxon>
        <taxon>Liliopsida</taxon>
        <taxon>Asparagales</taxon>
        <taxon>Orchidaceae</taxon>
        <taxon>Epidendroideae</taxon>
        <taxon>Malaxideae</taxon>
        <taxon>Dendrobiinae</taxon>
        <taxon>Dendrobium</taxon>
    </lineage>
</organism>
<name>A0AAV7GNF6_DENCH</name>
<dbReference type="GO" id="GO:0005524">
    <property type="term" value="F:ATP binding"/>
    <property type="evidence" value="ECO:0007669"/>
    <property type="project" value="InterPro"/>
</dbReference>
<dbReference type="EMBL" id="JAGFBR010000012">
    <property type="protein sequence ID" value="KAH0457720.1"/>
    <property type="molecule type" value="Genomic_DNA"/>
</dbReference>
<evidence type="ECO:0000313" key="3">
    <source>
        <dbReference type="Proteomes" id="UP000775213"/>
    </source>
</evidence>
<gene>
    <name evidence="2" type="ORF">IEQ34_013035</name>
</gene>
<keyword evidence="3" id="KW-1185">Reference proteome</keyword>
<reference evidence="2 3" key="1">
    <citation type="journal article" date="2021" name="Hortic Res">
        <title>Chromosome-scale assembly of the Dendrobium chrysotoxum genome enhances the understanding of orchid evolution.</title>
        <authorList>
            <person name="Zhang Y."/>
            <person name="Zhang G.Q."/>
            <person name="Zhang D."/>
            <person name="Liu X.D."/>
            <person name="Xu X.Y."/>
            <person name="Sun W.H."/>
            <person name="Yu X."/>
            <person name="Zhu X."/>
            <person name="Wang Z.W."/>
            <person name="Zhao X."/>
            <person name="Zhong W.Y."/>
            <person name="Chen H."/>
            <person name="Yin W.L."/>
            <person name="Huang T."/>
            <person name="Niu S.C."/>
            <person name="Liu Z.J."/>
        </authorList>
    </citation>
    <scope>NUCLEOTIDE SEQUENCE [LARGE SCALE GENOMIC DNA]</scope>
    <source>
        <strain evidence="2">Lindl</strain>
    </source>
</reference>
<dbReference type="InterPro" id="IPR012340">
    <property type="entry name" value="NA-bd_OB-fold"/>
</dbReference>
<dbReference type="GO" id="GO:0017101">
    <property type="term" value="C:aminoacyl-tRNA synthetase multienzyme complex"/>
    <property type="evidence" value="ECO:0007669"/>
    <property type="project" value="TreeGrafter"/>
</dbReference>
<dbReference type="PANTHER" id="PTHR43450">
    <property type="entry name" value="ASPARTYL-TRNA SYNTHETASE"/>
    <property type="match status" value="1"/>
</dbReference>
<comment type="caution">
    <text evidence="2">The sequence shown here is derived from an EMBL/GenBank/DDBJ whole genome shotgun (WGS) entry which is preliminary data.</text>
</comment>
<accession>A0AAV7GNF6</accession>
<dbReference type="PANTHER" id="PTHR43450:SF1">
    <property type="entry name" value="ASPARTATE--TRNA LIGASE, CYTOPLASMIC"/>
    <property type="match status" value="1"/>
</dbReference>
<dbReference type="GO" id="GO:0004815">
    <property type="term" value="F:aspartate-tRNA ligase activity"/>
    <property type="evidence" value="ECO:0007669"/>
    <property type="project" value="InterPro"/>
</dbReference>
<keyword evidence="1" id="KW-0963">Cytoplasm</keyword>
<dbReference type="SUPFAM" id="SSF50249">
    <property type="entry name" value="Nucleic acid-binding proteins"/>
    <property type="match status" value="1"/>
</dbReference>
<dbReference type="AlphaFoldDB" id="A0AAV7GNF6"/>
<evidence type="ECO:0000313" key="2">
    <source>
        <dbReference type="EMBL" id="KAH0457720.1"/>
    </source>
</evidence>
<dbReference type="GO" id="GO:0003723">
    <property type="term" value="F:RNA binding"/>
    <property type="evidence" value="ECO:0007669"/>
    <property type="project" value="TreeGrafter"/>
</dbReference>
<evidence type="ECO:0000256" key="1">
    <source>
        <dbReference type="ARBA" id="ARBA00022490"/>
    </source>
</evidence>
<sequence length="78" mass="8780">MHTVGKKMAFLVIRQFTAKIQCMLTVTKELVSTQMMKNATSLSRKSIVYIEGEATERSEAFYPTLKELAFACSPGSYH</sequence>
<dbReference type="InterPro" id="IPR004523">
    <property type="entry name" value="Asp-tRNA_synthase_2"/>
</dbReference>
<dbReference type="GO" id="GO:0006422">
    <property type="term" value="P:aspartyl-tRNA aminoacylation"/>
    <property type="evidence" value="ECO:0007669"/>
    <property type="project" value="InterPro"/>
</dbReference>
<protein>
    <submittedName>
        <fullName evidence="2">Uncharacterized protein</fullName>
    </submittedName>
</protein>
<dbReference type="Gene3D" id="2.40.50.140">
    <property type="entry name" value="Nucleic acid-binding proteins"/>
    <property type="match status" value="1"/>
</dbReference>
<dbReference type="GO" id="GO:0005829">
    <property type="term" value="C:cytosol"/>
    <property type="evidence" value="ECO:0007669"/>
    <property type="project" value="TreeGrafter"/>
</dbReference>
<dbReference type="Proteomes" id="UP000775213">
    <property type="component" value="Unassembled WGS sequence"/>
</dbReference>
<proteinExistence type="predicted"/>